<dbReference type="SUPFAM" id="SSF81383">
    <property type="entry name" value="F-box domain"/>
    <property type="match status" value="1"/>
</dbReference>
<reference evidence="2" key="1">
    <citation type="submission" date="2021-06" db="EMBL/GenBank/DDBJ databases">
        <title>Genome Sequence of Mortierella hyaline Strain SCG-10, a Cold-Adapted, Nitrate-Reducing Fungus Isolated from Soil in Minnesota, USA.</title>
        <authorList>
            <person name="Aldossari N."/>
        </authorList>
    </citation>
    <scope>NUCLEOTIDE SEQUENCE</scope>
    <source>
        <strain evidence="2">SCG-10</strain>
    </source>
</reference>
<dbReference type="Proteomes" id="UP000707451">
    <property type="component" value="Unassembled WGS sequence"/>
</dbReference>
<evidence type="ECO:0008006" key="4">
    <source>
        <dbReference type="Google" id="ProtNLM"/>
    </source>
</evidence>
<dbReference type="OrthoDB" id="2400126at2759"/>
<feature type="region of interest" description="Disordered" evidence="1">
    <location>
        <begin position="360"/>
        <end position="400"/>
    </location>
</feature>
<comment type="caution">
    <text evidence="2">The sequence shown here is derived from an EMBL/GenBank/DDBJ whole genome shotgun (WGS) entry which is preliminary data.</text>
</comment>
<protein>
    <recommendedName>
        <fullName evidence="4">F-box domain-containing protein</fullName>
    </recommendedName>
</protein>
<evidence type="ECO:0000313" key="2">
    <source>
        <dbReference type="EMBL" id="KAG9064611.1"/>
    </source>
</evidence>
<accession>A0A9P7XP47</accession>
<feature type="region of interest" description="Disordered" evidence="1">
    <location>
        <begin position="245"/>
        <end position="264"/>
    </location>
</feature>
<dbReference type="EMBL" id="JAHRHY010000013">
    <property type="protein sequence ID" value="KAG9064611.1"/>
    <property type="molecule type" value="Genomic_DNA"/>
</dbReference>
<organism evidence="2 3">
    <name type="scientific">Linnemannia hyalina</name>
    <dbReference type="NCBI Taxonomy" id="64524"/>
    <lineage>
        <taxon>Eukaryota</taxon>
        <taxon>Fungi</taxon>
        <taxon>Fungi incertae sedis</taxon>
        <taxon>Mucoromycota</taxon>
        <taxon>Mortierellomycotina</taxon>
        <taxon>Mortierellomycetes</taxon>
        <taxon>Mortierellales</taxon>
        <taxon>Mortierellaceae</taxon>
        <taxon>Linnemannia</taxon>
    </lineage>
</organism>
<evidence type="ECO:0000256" key="1">
    <source>
        <dbReference type="SAM" id="MobiDB-lite"/>
    </source>
</evidence>
<gene>
    <name evidence="2" type="ORF">KI688_002869</name>
</gene>
<dbReference type="InterPro" id="IPR036047">
    <property type="entry name" value="F-box-like_dom_sf"/>
</dbReference>
<sequence>MSSVVAVAVAVLPSSTELRLVSSSLSSSSSSFLAASSDSIAATNLLATAATLAAAGQSFKCIDGLITQKQHQVAYFKQQQRLQQEKQRQLMYSQQQRHQQYLRCSGQLSFATPGGLYACSGESKGEEPRAVDLVDDIWRLVFFILACDCKDLGRAMQVSRRFHNLIANDALLWRLSYKLTISGSIFAGQKPLLSPSWIREHQLSEQEASGSLASSSAVLQGRSGSTSNGALSHALKKVPSYMIDRNDDGLDSMPSNTDEHGLCRGSIGNVEAASSSALSALASSRSHSGSQSTGALLQPNSITNTNATRTAVYITPGLQMPSPLILPHHRRIAQSMNAMNTSSGQTTTFTPAQVASSSQSQLSYFSGTNSTNSSSGNLGPAPTRAPASTPTTTSMPSFPSTLPLSVSQVAASNSSTTPIRVIQHHIPSTTLMHHSPAVYWKHQVAEWLEQEKLRCLRLGLFWGFNAAASRAHGRKATSAR</sequence>
<evidence type="ECO:0000313" key="3">
    <source>
        <dbReference type="Proteomes" id="UP000707451"/>
    </source>
</evidence>
<name>A0A9P7XP47_9FUNG</name>
<keyword evidence="3" id="KW-1185">Reference proteome</keyword>
<proteinExistence type="predicted"/>
<dbReference type="AlphaFoldDB" id="A0A9P7XP47"/>